<feature type="compositionally biased region" description="Basic and acidic residues" evidence="2">
    <location>
        <begin position="339"/>
        <end position="359"/>
    </location>
</feature>
<evidence type="ECO:0000313" key="3">
    <source>
        <dbReference type="EMBL" id="CAD6185752.1"/>
    </source>
</evidence>
<evidence type="ECO:0000256" key="1">
    <source>
        <dbReference type="SAM" id="Coils"/>
    </source>
</evidence>
<accession>A0A8S1GSG7</accession>
<dbReference type="Gene3D" id="1.10.287.1490">
    <property type="match status" value="1"/>
</dbReference>
<name>A0A8S1GSG7_9PELO</name>
<keyword evidence="4" id="KW-1185">Reference proteome</keyword>
<reference evidence="3" key="1">
    <citation type="submission" date="2020-10" db="EMBL/GenBank/DDBJ databases">
        <authorList>
            <person name="Kikuchi T."/>
        </authorList>
    </citation>
    <scope>NUCLEOTIDE SEQUENCE</scope>
    <source>
        <strain evidence="3">NKZ352</strain>
    </source>
</reference>
<evidence type="ECO:0000256" key="2">
    <source>
        <dbReference type="SAM" id="MobiDB-lite"/>
    </source>
</evidence>
<feature type="coiled-coil region" evidence="1">
    <location>
        <begin position="175"/>
        <end position="206"/>
    </location>
</feature>
<organism evidence="3 4">
    <name type="scientific">Caenorhabditis auriculariae</name>
    <dbReference type="NCBI Taxonomy" id="2777116"/>
    <lineage>
        <taxon>Eukaryota</taxon>
        <taxon>Metazoa</taxon>
        <taxon>Ecdysozoa</taxon>
        <taxon>Nematoda</taxon>
        <taxon>Chromadorea</taxon>
        <taxon>Rhabditida</taxon>
        <taxon>Rhabditina</taxon>
        <taxon>Rhabditomorpha</taxon>
        <taxon>Rhabditoidea</taxon>
        <taxon>Rhabditidae</taxon>
        <taxon>Peloderinae</taxon>
        <taxon>Caenorhabditis</taxon>
    </lineage>
</organism>
<gene>
    <name evidence="3" type="ORF">CAUJ_LOCUS1671</name>
</gene>
<feature type="coiled-coil region" evidence="1">
    <location>
        <begin position="237"/>
        <end position="306"/>
    </location>
</feature>
<protein>
    <submittedName>
        <fullName evidence="3">Uncharacterized protein</fullName>
    </submittedName>
</protein>
<dbReference type="EMBL" id="CAJGYM010000003">
    <property type="protein sequence ID" value="CAD6185752.1"/>
    <property type="molecule type" value="Genomic_DNA"/>
</dbReference>
<dbReference type="AlphaFoldDB" id="A0A8S1GSG7"/>
<evidence type="ECO:0000313" key="4">
    <source>
        <dbReference type="Proteomes" id="UP000835052"/>
    </source>
</evidence>
<sequence length="359" mass="41652">MEPCPVLQICPEETEENSLAADLMIIMGARKKLHYKRLANLRNARNRANLLKAANSSVGTIQFDTNEDESAQLTSELPESQEDVLPEKPCFSKIFQYSTCSTIHQSNVRFLYADVYSRVRNTSHLLKQTENLFEQADGVFLKETPESTTLKALRNSFLAFKSDAQELTKLLGVLKQENQAGISELERKFEQLLDEKEALIERLQVRPWTKMIHKNNERLNNEVAMYRSVMDLRARKIDDLHEELEGTSEALDNAHHALQSERSRIRGLRGDYDELREKYRRLTKQLQQRDRQIETLREKLEVTNRDNTKIGRQLARCKGRLKKLRDESPESSDSSTSSEFHKRVDNEKFSTRFSDDSQS</sequence>
<keyword evidence="1" id="KW-0175">Coiled coil</keyword>
<proteinExistence type="predicted"/>
<dbReference type="Proteomes" id="UP000835052">
    <property type="component" value="Unassembled WGS sequence"/>
</dbReference>
<comment type="caution">
    <text evidence="3">The sequence shown here is derived from an EMBL/GenBank/DDBJ whole genome shotgun (WGS) entry which is preliminary data.</text>
</comment>
<feature type="region of interest" description="Disordered" evidence="2">
    <location>
        <begin position="318"/>
        <end position="359"/>
    </location>
</feature>